<name>A0ABN8DZT2_9VIBR</name>
<protein>
    <submittedName>
        <fullName evidence="1">Uncharacterized protein</fullName>
    </submittedName>
</protein>
<accession>A0ABN8DZT2</accession>
<dbReference type="EMBL" id="CAKLDM010000001">
    <property type="protein sequence ID" value="CAH0536557.1"/>
    <property type="molecule type" value="Genomic_DNA"/>
</dbReference>
<proteinExistence type="predicted"/>
<reference evidence="1" key="1">
    <citation type="submission" date="2021-11" db="EMBL/GenBank/DDBJ databases">
        <authorList>
            <person name="Rodrigo-Torres L."/>
            <person name="Arahal R. D."/>
            <person name="Lucena T."/>
        </authorList>
    </citation>
    <scope>NUCLEOTIDE SEQUENCE</scope>
    <source>
        <strain evidence="1">CECT 7928</strain>
    </source>
</reference>
<gene>
    <name evidence="1" type="ORF">VMF7928_00510</name>
</gene>
<evidence type="ECO:0000313" key="1">
    <source>
        <dbReference type="EMBL" id="CAH0536557.1"/>
    </source>
</evidence>
<keyword evidence="2" id="KW-1185">Reference proteome</keyword>
<sequence length="35" mass="4319">MISTTNTYRFSKVDFDQIIYSIYRMYYSNFSVVKH</sequence>
<organism evidence="1 2">
    <name type="scientific">Vibrio marisflavi CECT 7928</name>
    <dbReference type="NCBI Taxonomy" id="634439"/>
    <lineage>
        <taxon>Bacteria</taxon>
        <taxon>Pseudomonadati</taxon>
        <taxon>Pseudomonadota</taxon>
        <taxon>Gammaproteobacteria</taxon>
        <taxon>Vibrionales</taxon>
        <taxon>Vibrionaceae</taxon>
        <taxon>Vibrio</taxon>
    </lineage>
</organism>
<dbReference type="Proteomes" id="UP000838748">
    <property type="component" value="Unassembled WGS sequence"/>
</dbReference>
<comment type="caution">
    <text evidence="1">The sequence shown here is derived from an EMBL/GenBank/DDBJ whole genome shotgun (WGS) entry which is preliminary data.</text>
</comment>
<evidence type="ECO:0000313" key="2">
    <source>
        <dbReference type="Proteomes" id="UP000838748"/>
    </source>
</evidence>